<keyword evidence="1" id="KW-0472">Membrane</keyword>
<feature type="transmembrane region" description="Helical" evidence="1">
    <location>
        <begin position="67"/>
        <end position="85"/>
    </location>
</feature>
<dbReference type="EMBL" id="FMZL01000007">
    <property type="protein sequence ID" value="SDC27240.1"/>
    <property type="molecule type" value="Genomic_DNA"/>
</dbReference>
<keyword evidence="1" id="KW-1133">Transmembrane helix</keyword>
<gene>
    <name evidence="2" type="ORF">SAMN04487824_10714</name>
    <name evidence="3" type="ORF">SAMN04489857_2040</name>
</gene>
<dbReference type="Proteomes" id="UP000199480">
    <property type="component" value="Chromosome I"/>
</dbReference>
<feature type="transmembrane region" description="Helical" evidence="1">
    <location>
        <begin position="6"/>
        <end position="25"/>
    </location>
</feature>
<dbReference type="RefSeq" id="WP_090846000.1">
    <property type="nucleotide sequence ID" value="NZ_FMZL01000007.1"/>
</dbReference>
<evidence type="ECO:0000313" key="5">
    <source>
        <dbReference type="Proteomes" id="UP000199480"/>
    </source>
</evidence>
<name>A0A1H1NZ81_9ACTN</name>
<dbReference type="OrthoDB" id="3192625at2"/>
<reference evidence="3" key="2">
    <citation type="submission" date="2016-10" db="EMBL/GenBank/DDBJ databases">
        <authorList>
            <person name="de Groot N.N."/>
        </authorList>
    </citation>
    <scope>NUCLEOTIDE SEQUENCE [LARGE SCALE GENOMIC DNA]</scope>
    <source>
        <strain evidence="2">DSM 22619</strain>
        <strain evidence="3">DSM 22620</strain>
    </source>
</reference>
<evidence type="ECO:0000256" key="1">
    <source>
        <dbReference type="SAM" id="Phobius"/>
    </source>
</evidence>
<dbReference type="STRING" id="604330.SAMN04489857_2040"/>
<accession>A0A1H1NZ81</accession>
<organism evidence="3 5">
    <name type="scientific">Parafannyhessea umbonata</name>
    <dbReference type="NCBI Taxonomy" id="604330"/>
    <lineage>
        <taxon>Bacteria</taxon>
        <taxon>Bacillati</taxon>
        <taxon>Actinomycetota</taxon>
        <taxon>Coriobacteriia</taxon>
        <taxon>Coriobacteriales</taxon>
        <taxon>Atopobiaceae</taxon>
        <taxon>Parafannyhessea</taxon>
    </lineage>
</organism>
<feature type="transmembrane region" description="Helical" evidence="1">
    <location>
        <begin position="37"/>
        <end position="61"/>
    </location>
</feature>
<evidence type="ECO:0000313" key="4">
    <source>
        <dbReference type="Proteomes" id="UP000198528"/>
    </source>
</evidence>
<evidence type="ECO:0000313" key="2">
    <source>
        <dbReference type="EMBL" id="SDC27240.1"/>
    </source>
</evidence>
<dbReference type="EMBL" id="LT629759">
    <property type="protein sequence ID" value="SDS04272.1"/>
    <property type="molecule type" value="Genomic_DNA"/>
</dbReference>
<proteinExistence type="predicted"/>
<sequence length="105" mass="10726">MDQTLAIALGAACGIVGAIPSGVLFERALKRGTRDSVSVEAGLASTMASFLFLSAAIYVAHLLMGDYALSFGCSAVVVFLGFWGIESVKGWKAAQGPASPGGKDE</sequence>
<dbReference type="AlphaFoldDB" id="A0A1H1NZ81"/>
<dbReference type="GeneID" id="78501365"/>
<dbReference type="Proteomes" id="UP000198528">
    <property type="component" value="Unassembled WGS sequence"/>
</dbReference>
<evidence type="ECO:0000313" key="3">
    <source>
        <dbReference type="EMBL" id="SDS04272.1"/>
    </source>
</evidence>
<protein>
    <submittedName>
        <fullName evidence="3">Uncharacterized protein</fullName>
    </submittedName>
</protein>
<reference evidence="4 5" key="1">
    <citation type="submission" date="2016-10" db="EMBL/GenBank/DDBJ databases">
        <authorList>
            <person name="Varghese N."/>
            <person name="Submissions S."/>
        </authorList>
    </citation>
    <scope>NUCLEOTIDE SEQUENCE [LARGE SCALE GENOMIC DNA]</scope>
    <source>
        <strain evidence="4">DSM 22619</strain>
        <strain evidence="5">DSM 22620</strain>
    </source>
</reference>
<keyword evidence="4" id="KW-1185">Reference proteome</keyword>
<keyword evidence="1" id="KW-0812">Transmembrane</keyword>